<dbReference type="EMBL" id="JADOUE010000001">
    <property type="protein sequence ID" value="MBG6122198.1"/>
    <property type="molecule type" value="Genomic_DNA"/>
</dbReference>
<evidence type="ECO:0000313" key="1">
    <source>
        <dbReference type="EMBL" id="MBG6122198.1"/>
    </source>
</evidence>
<dbReference type="Proteomes" id="UP000658613">
    <property type="component" value="Unassembled WGS sequence"/>
</dbReference>
<dbReference type="AlphaFoldDB" id="A0A931E0U3"/>
<evidence type="ECO:0000313" key="2">
    <source>
        <dbReference type="Proteomes" id="UP000658613"/>
    </source>
</evidence>
<proteinExistence type="predicted"/>
<accession>A0A931E0U3</accession>
<sequence>MGNRGDIDFVKAVIQHHPRAVVTGPAAAVLMGLPILGKLDVVDLRYLSCSNVGRASQDVRVQYHSGKFDESDIRVHNGVLCLNVIRVLYDIFRFHGRLEALVPLEWMRFHQGLSEEQLLSWAKQLPRSNGICGFRDLISYSVATSQSPLETVGRDALVQADLPELRTMVGQFQIDWYDRFHEHQWVKVDLLINGWLVAEFDGGIKYSGAYGAMEHIIRLEREREKVIQNMGYMVVRATWAQVMSGEFVRDVASYLRRFPDLSGV</sequence>
<name>A0A931E0U3_9CORY</name>
<comment type="caution">
    <text evidence="1">The sequence shown here is derived from an EMBL/GenBank/DDBJ whole genome shotgun (WGS) entry which is preliminary data.</text>
</comment>
<reference evidence="1" key="1">
    <citation type="submission" date="2020-11" db="EMBL/GenBank/DDBJ databases">
        <title>Sequencing the genomes of 1000 actinobacteria strains.</title>
        <authorList>
            <person name="Klenk H.-P."/>
        </authorList>
    </citation>
    <scope>NUCLEOTIDE SEQUENCE</scope>
    <source>
        <strain evidence="1">DSM 45632</strain>
    </source>
</reference>
<dbReference type="RefSeq" id="WP_290178633.1">
    <property type="nucleotide sequence ID" value="NZ_CP046980.1"/>
</dbReference>
<evidence type="ECO:0008006" key="3">
    <source>
        <dbReference type="Google" id="ProtNLM"/>
    </source>
</evidence>
<keyword evidence="2" id="KW-1185">Reference proteome</keyword>
<protein>
    <recommendedName>
        <fullName evidence="3">DUF559 domain-containing protein</fullName>
    </recommendedName>
</protein>
<gene>
    <name evidence="1" type="ORF">IW254_001167</name>
</gene>
<organism evidence="1 2">
    <name type="scientific">Corynebacterium aquatimens</name>
    <dbReference type="NCBI Taxonomy" id="1190508"/>
    <lineage>
        <taxon>Bacteria</taxon>
        <taxon>Bacillati</taxon>
        <taxon>Actinomycetota</taxon>
        <taxon>Actinomycetes</taxon>
        <taxon>Mycobacteriales</taxon>
        <taxon>Corynebacteriaceae</taxon>
        <taxon>Corynebacterium</taxon>
    </lineage>
</organism>